<proteinExistence type="predicted"/>
<sequence length="456" mass="52040">MTLGLDRVAKYLNVGIVCTKTHNLQPLEILDELYPKKRPKSKKPTNASKLNFKEPSAVDKLIAKLRTASNKLRKERKAAKEVGDKTRIGAVEQQLKNFCIKLRCQHVKAKLEQSYAEAVPSSFNVFMVDNKEYKIAASKGYRAIDAVDASGVPAVRLFCRNVSINNGIHKTKRRGFQNWMARFGEAVRDDLKPAAESLLRDVTKTQGFLYEEVSKVLQELMSYAVHLALPKELSDNISLIIGTAKRDFIRRTLKLTRDLELLHMKAIEGAEGGYIQDEWKKTFHEVHQAQGVGKFNAQKNKVNTKLIEGIDIYRHIGNRYKKDKCNLIDRGFEDHLKEFGHIINQIQADLDRCTVKEDVEIELELDEYRLRIAMKLEPIKKQIELLSEKLPEEKGEVVKGKGPVKRKAAAKSDGTGAKKQKKQIGAGSIRSLLEISKRPMDKQREFWHEHRGENIY</sequence>
<evidence type="ECO:0000313" key="4">
    <source>
        <dbReference type="Proteomes" id="UP000298493"/>
    </source>
</evidence>
<dbReference type="Pfam" id="PF24564">
    <property type="entry name" value="DUF7605"/>
    <property type="match status" value="1"/>
</dbReference>
<dbReference type="STRING" id="86259.A0A4Z1PS72"/>
<evidence type="ECO:0000259" key="2">
    <source>
        <dbReference type="Pfam" id="PF24564"/>
    </source>
</evidence>
<dbReference type="AlphaFoldDB" id="A0A4Z1PS72"/>
<dbReference type="InterPro" id="IPR056024">
    <property type="entry name" value="DUF7605"/>
</dbReference>
<gene>
    <name evidence="3" type="ORF">E6O75_ATG01478</name>
</gene>
<evidence type="ECO:0000313" key="3">
    <source>
        <dbReference type="EMBL" id="TID26985.1"/>
    </source>
</evidence>
<organism evidence="3 4">
    <name type="scientific">Venturia nashicola</name>
    <dbReference type="NCBI Taxonomy" id="86259"/>
    <lineage>
        <taxon>Eukaryota</taxon>
        <taxon>Fungi</taxon>
        <taxon>Dikarya</taxon>
        <taxon>Ascomycota</taxon>
        <taxon>Pezizomycotina</taxon>
        <taxon>Dothideomycetes</taxon>
        <taxon>Pleosporomycetidae</taxon>
        <taxon>Venturiales</taxon>
        <taxon>Venturiaceae</taxon>
        <taxon>Venturia</taxon>
    </lineage>
</organism>
<feature type="domain" description="DUF7605" evidence="2">
    <location>
        <begin position="158"/>
        <end position="306"/>
    </location>
</feature>
<feature type="region of interest" description="Disordered" evidence="1">
    <location>
        <begin position="397"/>
        <end position="425"/>
    </location>
</feature>
<comment type="caution">
    <text evidence="3">The sequence shown here is derived from an EMBL/GenBank/DDBJ whole genome shotgun (WGS) entry which is preliminary data.</text>
</comment>
<protein>
    <recommendedName>
        <fullName evidence="2">DUF7605 domain-containing protein</fullName>
    </recommendedName>
</protein>
<evidence type="ECO:0000256" key="1">
    <source>
        <dbReference type="SAM" id="MobiDB-lite"/>
    </source>
</evidence>
<accession>A0A4Z1PS72</accession>
<keyword evidence="4" id="KW-1185">Reference proteome</keyword>
<dbReference type="EMBL" id="SNSC02000002">
    <property type="protein sequence ID" value="TID26985.1"/>
    <property type="molecule type" value="Genomic_DNA"/>
</dbReference>
<name>A0A4Z1PS72_9PEZI</name>
<dbReference type="Proteomes" id="UP000298493">
    <property type="component" value="Unassembled WGS sequence"/>
</dbReference>
<reference evidence="3 4" key="1">
    <citation type="submission" date="2019-04" db="EMBL/GenBank/DDBJ databases">
        <title>High contiguity whole genome sequence and gene annotation resource for two Venturia nashicola isolates.</title>
        <authorList>
            <person name="Prokchorchik M."/>
            <person name="Won K."/>
            <person name="Lee Y."/>
            <person name="Choi E.D."/>
            <person name="Segonzac C."/>
            <person name="Sohn K.H."/>
        </authorList>
    </citation>
    <scope>NUCLEOTIDE SEQUENCE [LARGE SCALE GENOMIC DNA]</scope>
    <source>
        <strain evidence="3 4">PRI2</strain>
    </source>
</reference>